<evidence type="ECO:0000313" key="1">
    <source>
        <dbReference type="Proteomes" id="UP000887565"/>
    </source>
</evidence>
<accession>A0A915K5Z5</accession>
<dbReference type="WBParaSite" id="nRc.2.0.1.t33758-RA">
    <property type="protein sequence ID" value="nRc.2.0.1.t33758-RA"/>
    <property type="gene ID" value="nRc.2.0.1.g33758"/>
</dbReference>
<evidence type="ECO:0000313" key="2">
    <source>
        <dbReference type="WBParaSite" id="nRc.2.0.1.t33758-RA"/>
    </source>
</evidence>
<sequence>MIMQLLNKLTQMSSCSLQTERNGSPIARNVQLENPLSVGNDNCNFAENDRRSTLIVIAVLLEFIKND</sequence>
<name>A0A915K5Z5_ROMCU</name>
<keyword evidence="1" id="KW-1185">Reference proteome</keyword>
<protein>
    <submittedName>
        <fullName evidence="2">Uncharacterized protein</fullName>
    </submittedName>
</protein>
<dbReference type="Proteomes" id="UP000887565">
    <property type="component" value="Unplaced"/>
</dbReference>
<dbReference type="AlphaFoldDB" id="A0A915K5Z5"/>
<reference evidence="2" key="1">
    <citation type="submission" date="2022-11" db="UniProtKB">
        <authorList>
            <consortium name="WormBaseParasite"/>
        </authorList>
    </citation>
    <scope>IDENTIFICATION</scope>
</reference>
<proteinExistence type="predicted"/>
<organism evidence="1 2">
    <name type="scientific">Romanomermis culicivorax</name>
    <name type="common">Nematode worm</name>
    <dbReference type="NCBI Taxonomy" id="13658"/>
    <lineage>
        <taxon>Eukaryota</taxon>
        <taxon>Metazoa</taxon>
        <taxon>Ecdysozoa</taxon>
        <taxon>Nematoda</taxon>
        <taxon>Enoplea</taxon>
        <taxon>Dorylaimia</taxon>
        <taxon>Mermithida</taxon>
        <taxon>Mermithoidea</taxon>
        <taxon>Mermithidae</taxon>
        <taxon>Romanomermis</taxon>
    </lineage>
</organism>